<name>A0A5Q2N1T8_9FIRM</name>
<keyword evidence="3" id="KW-0411">Iron-sulfur</keyword>
<dbReference type="Gene3D" id="3.30.70.20">
    <property type="match status" value="1"/>
</dbReference>
<dbReference type="InterPro" id="IPR017900">
    <property type="entry name" value="4Fe4S_Fe_S_CS"/>
</dbReference>
<organism evidence="5 6">
    <name type="scientific">Heliorestis convoluta</name>
    <dbReference type="NCBI Taxonomy" id="356322"/>
    <lineage>
        <taxon>Bacteria</taxon>
        <taxon>Bacillati</taxon>
        <taxon>Bacillota</taxon>
        <taxon>Clostridia</taxon>
        <taxon>Eubacteriales</taxon>
        <taxon>Heliobacteriaceae</taxon>
        <taxon>Heliorestis</taxon>
    </lineage>
</organism>
<dbReference type="Proteomes" id="UP000366051">
    <property type="component" value="Chromosome"/>
</dbReference>
<gene>
    <name evidence="5" type="ORF">FTV88_2879</name>
</gene>
<keyword evidence="2" id="KW-0408">Iron</keyword>
<dbReference type="KEGG" id="hcv:FTV88_2879"/>
<evidence type="ECO:0000256" key="3">
    <source>
        <dbReference type="ARBA" id="ARBA00023014"/>
    </source>
</evidence>
<dbReference type="AlphaFoldDB" id="A0A5Q2N1T8"/>
<dbReference type="GO" id="GO:0051536">
    <property type="term" value="F:iron-sulfur cluster binding"/>
    <property type="evidence" value="ECO:0007669"/>
    <property type="project" value="UniProtKB-KW"/>
</dbReference>
<evidence type="ECO:0000259" key="4">
    <source>
        <dbReference type="PROSITE" id="PS51379"/>
    </source>
</evidence>
<evidence type="ECO:0000313" key="6">
    <source>
        <dbReference type="Proteomes" id="UP000366051"/>
    </source>
</evidence>
<dbReference type="InterPro" id="IPR017896">
    <property type="entry name" value="4Fe4S_Fe-S-bd"/>
</dbReference>
<dbReference type="RefSeq" id="WP_153726031.1">
    <property type="nucleotide sequence ID" value="NZ_CP045875.1"/>
</dbReference>
<dbReference type="PROSITE" id="PS51379">
    <property type="entry name" value="4FE4S_FER_2"/>
    <property type="match status" value="2"/>
</dbReference>
<keyword evidence="6" id="KW-1185">Reference proteome</keyword>
<sequence>MAHRIRPAECVACGACQFVCPAGCISEVEGGIRLINEEVCVDCALCVRACPEDCIDKV</sequence>
<keyword evidence="1" id="KW-0479">Metal-binding</keyword>
<proteinExistence type="predicted"/>
<dbReference type="PROSITE" id="PS00198">
    <property type="entry name" value="4FE4S_FER_1"/>
    <property type="match status" value="1"/>
</dbReference>
<dbReference type="Pfam" id="PF13187">
    <property type="entry name" value="Fer4_9"/>
    <property type="match status" value="1"/>
</dbReference>
<dbReference type="OrthoDB" id="9810688at2"/>
<reference evidence="6" key="1">
    <citation type="submission" date="2019-11" db="EMBL/GenBank/DDBJ databases">
        <title>Genome sequence of Heliorestis convoluta strain HH, an alkaliphilic and minimalistic phototrophic bacterium from a soda lake in Egypt.</title>
        <authorList>
            <person name="Dewey E.D."/>
            <person name="Stokes L.M."/>
            <person name="Burchell B.M."/>
            <person name="Shaffer K.N."/>
            <person name="Huntington A.M."/>
            <person name="Baker J.M."/>
            <person name="Nadendla S."/>
            <person name="Giglio M.G."/>
            <person name="Touchman J.W."/>
            <person name="Blankenship R.E."/>
            <person name="Madigan M.T."/>
            <person name="Sattley W.M."/>
        </authorList>
    </citation>
    <scope>NUCLEOTIDE SEQUENCE [LARGE SCALE GENOMIC DNA]</scope>
    <source>
        <strain evidence="6">HH</strain>
    </source>
</reference>
<dbReference type="EMBL" id="CP045875">
    <property type="protein sequence ID" value="QGG48968.1"/>
    <property type="molecule type" value="Genomic_DNA"/>
</dbReference>
<evidence type="ECO:0000313" key="5">
    <source>
        <dbReference type="EMBL" id="QGG48968.1"/>
    </source>
</evidence>
<feature type="domain" description="4Fe-4S ferredoxin-type" evidence="4">
    <location>
        <begin position="31"/>
        <end position="58"/>
    </location>
</feature>
<dbReference type="SUPFAM" id="SSF54862">
    <property type="entry name" value="4Fe-4S ferredoxins"/>
    <property type="match status" value="1"/>
</dbReference>
<feature type="domain" description="4Fe-4S ferredoxin-type" evidence="4">
    <location>
        <begin position="1"/>
        <end position="30"/>
    </location>
</feature>
<evidence type="ECO:0000256" key="1">
    <source>
        <dbReference type="ARBA" id="ARBA00022723"/>
    </source>
</evidence>
<accession>A0A5Q2N1T8</accession>
<dbReference type="GO" id="GO:0046872">
    <property type="term" value="F:metal ion binding"/>
    <property type="evidence" value="ECO:0007669"/>
    <property type="project" value="UniProtKB-KW"/>
</dbReference>
<protein>
    <submittedName>
        <fullName evidence="5">4Fe-4S ferredoxin</fullName>
    </submittedName>
</protein>
<evidence type="ECO:0000256" key="2">
    <source>
        <dbReference type="ARBA" id="ARBA00023004"/>
    </source>
</evidence>